<name>A0ABV2BL02_9BURK</name>
<accession>A0ABV2BL02</accession>
<evidence type="ECO:0000313" key="5">
    <source>
        <dbReference type="EMBL" id="MES5325454.1"/>
    </source>
</evidence>
<dbReference type="InterPro" id="IPR002509">
    <property type="entry name" value="NODB_dom"/>
</dbReference>
<protein>
    <submittedName>
        <fullName evidence="5">Polysaccharide deacetylase family protein</fullName>
    </submittedName>
</protein>
<keyword evidence="3" id="KW-0732">Signal</keyword>
<proteinExistence type="predicted"/>
<reference evidence="5 6" key="1">
    <citation type="submission" date="2024-06" db="EMBL/GenBank/DDBJ databases">
        <title>Alcaligenes phenolicus JC896.</title>
        <authorList>
            <person name="Venkata Ramana C."/>
            <person name="Sasikala C."/>
            <person name="Mahima D."/>
        </authorList>
    </citation>
    <scope>NUCLEOTIDE SEQUENCE [LARGE SCALE GENOMIC DNA]</scope>
    <source>
        <strain evidence="5 6">JC896</strain>
    </source>
</reference>
<evidence type="ECO:0000313" key="6">
    <source>
        <dbReference type="Proteomes" id="UP001437419"/>
    </source>
</evidence>
<dbReference type="InterPro" id="IPR011330">
    <property type="entry name" value="Glyco_hydro/deAcase_b/a-brl"/>
</dbReference>
<dbReference type="InterPro" id="IPR050248">
    <property type="entry name" value="Polysacc_deacetylase_ArnD"/>
</dbReference>
<dbReference type="PANTHER" id="PTHR10587">
    <property type="entry name" value="GLYCOSYL TRANSFERASE-RELATED"/>
    <property type="match status" value="1"/>
</dbReference>
<feature type="signal peptide" evidence="3">
    <location>
        <begin position="1"/>
        <end position="25"/>
    </location>
</feature>
<keyword evidence="6" id="KW-1185">Reference proteome</keyword>
<evidence type="ECO:0000256" key="3">
    <source>
        <dbReference type="SAM" id="SignalP"/>
    </source>
</evidence>
<dbReference type="PANTHER" id="PTHR10587:SF133">
    <property type="entry name" value="CHITIN DEACETYLASE 1-RELATED"/>
    <property type="match status" value="1"/>
</dbReference>
<keyword evidence="1" id="KW-0479">Metal-binding</keyword>
<dbReference type="SUPFAM" id="SSF88713">
    <property type="entry name" value="Glycoside hydrolase/deacetylase"/>
    <property type="match status" value="1"/>
</dbReference>
<dbReference type="EMBL" id="JBEUDR010000003">
    <property type="protein sequence ID" value="MES5325454.1"/>
    <property type="molecule type" value="Genomic_DNA"/>
</dbReference>
<evidence type="ECO:0000256" key="2">
    <source>
        <dbReference type="ARBA" id="ARBA00022801"/>
    </source>
</evidence>
<dbReference type="RefSeq" id="WP_353640060.1">
    <property type="nucleotide sequence ID" value="NZ_JBEUDR010000003.1"/>
</dbReference>
<dbReference type="Pfam" id="PF01522">
    <property type="entry name" value="Polysacc_deac_1"/>
    <property type="match status" value="1"/>
</dbReference>
<evidence type="ECO:0000256" key="1">
    <source>
        <dbReference type="ARBA" id="ARBA00022723"/>
    </source>
</evidence>
<sequence>MAFRISPLHFLATAVLALCTTWATAQTLALSFDDGFNPSTQPQANQWNEQILTSLRDHQIKATLFPSLTRMGGAEGLGLGLVQAWSREGHRIGNHTASHKSLADPALSLEDFITDVQLADAAFKSLPTFTPMLRFPYLKEGDTIAKRDGFRQWMAAHDYKSAPVSIDASDWYYSRVFADHVQAGDSAKAERVKEQYILHLLDRASYYDQLAQELLGRSPAHVILLHTNQINAAALPDVLAAFTAKGWTITSTEAAFQDPLYAQAPDTLPAGESIIWALAKAKNMPNLRYPAEDSVYEEPLLKEAGLLP</sequence>
<feature type="chain" id="PRO_5045099729" evidence="3">
    <location>
        <begin position="26"/>
        <end position="308"/>
    </location>
</feature>
<gene>
    <name evidence="5" type="ORF">ABU900_13715</name>
</gene>
<dbReference type="PROSITE" id="PS51677">
    <property type="entry name" value="NODB"/>
    <property type="match status" value="1"/>
</dbReference>
<dbReference type="Proteomes" id="UP001437419">
    <property type="component" value="Unassembled WGS sequence"/>
</dbReference>
<dbReference type="Gene3D" id="3.20.20.370">
    <property type="entry name" value="Glycoside hydrolase/deacetylase"/>
    <property type="match status" value="1"/>
</dbReference>
<feature type="domain" description="NodB homology" evidence="4">
    <location>
        <begin position="26"/>
        <end position="250"/>
    </location>
</feature>
<organism evidence="5 6">
    <name type="scientific">Alcaligenes phenolicus</name>
    <dbReference type="NCBI Taxonomy" id="232846"/>
    <lineage>
        <taxon>Bacteria</taxon>
        <taxon>Pseudomonadati</taxon>
        <taxon>Pseudomonadota</taxon>
        <taxon>Betaproteobacteria</taxon>
        <taxon>Burkholderiales</taxon>
        <taxon>Alcaligenaceae</taxon>
        <taxon>Alcaligenes</taxon>
    </lineage>
</organism>
<comment type="caution">
    <text evidence="5">The sequence shown here is derived from an EMBL/GenBank/DDBJ whole genome shotgun (WGS) entry which is preliminary data.</text>
</comment>
<evidence type="ECO:0000259" key="4">
    <source>
        <dbReference type="PROSITE" id="PS51677"/>
    </source>
</evidence>
<keyword evidence="2" id="KW-0378">Hydrolase</keyword>